<evidence type="ECO:0000256" key="5">
    <source>
        <dbReference type="SAM" id="MobiDB-lite"/>
    </source>
</evidence>
<protein>
    <submittedName>
        <fullName evidence="8">Methyl-accepting chemotaxis protein</fullName>
    </submittedName>
</protein>
<comment type="caution">
    <text evidence="8">The sequence shown here is derived from an EMBL/GenBank/DDBJ whole genome shotgun (WGS) entry which is preliminary data.</text>
</comment>
<dbReference type="Gene3D" id="1.10.287.950">
    <property type="entry name" value="Methyl-accepting chemotaxis protein"/>
    <property type="match status" value="1"/>
</dbReference>
<comment type="similarity">
    <text evidence="3">Belongs to the methyl-accepting chemotaxis (MCP) protein family.</text>
</comment>
<accession>A0A0M2UTY0</accession>
<evidence type="ECO:0000256" key="3">
    <source>
        <dbReference type="ARBA" id="ARBA00029447"/>
    </source>
</evidence>
<reference evidence="8 9" key="1">
    <citation type="journal article" date="2013" name="BMC Microbiol.">
        <title>Identification of the type II cytochrome c maturation pathway in anammox bacteria by comparative genomics.</title>
        <authorList>
            <person name="Ferousi C."/>
            <person name="Speth D.R."/>
            <person name="Reimann J."/>
            <person name="Op den Camp H.J."/>
            <person name="Allen J.W."/>
            <person name="Keltjens J.T."/>
            <person name="Jetten M.S."/>
        </authorList>
    </citation>
    <scope>NUCLEOTIDE SEQUENCE [LARGE SCALE GENOMIC DNA]</scope>
    <source>
        <strain evidence="8">RU1</strain>
    </source>
</reference>
<feature type="transmembrane region" description="Helical" evidence="6">
    <location>
        <begin position="12"/>
        <end position="30"/>
    </location>
</feature>
<dbReference type="EMBL" id="LAQJ01000184">
    <property type="protein sequence ID" value="KKO19518.1"/>
    <property type="molecule type" value="Genomic_DNA"/>
</dbReference>
<feature type="transmembrane region" description="Helical" evidence="6">
    <location>
        <begin position="342"/>
        <end position="362"/>
    </location>
</feature>
<dbReference type="PROSITE" id="PS50111">
    <property type="entry name" value="CHEMOTAXIS_TRANSDUC_2"/>
    <property type="match status" value="1"/>
</dbReference>
<dbReference type="Pfam" id="PF00015">
    <property type="entry name" value="MCPsignal"/>
    <property type="match status" value="1"/>
</dbReference>
<name>A0A0M2UTY0_9BACT</name>
<dbReference type="GO" id="GO:0006935">
    <property type="term" value="P:chemotaxis"/>
    <property type="evidence" value="ECO:0007669"/>
    <property type="project" value="TreeGrafter"/>
</dbReference>
<dbReference type="PATRIC" id="fig|380242.3.peg.2191"/>
<feature type="region of interest" description="Disordered" evidence="5">
    <location>
        <begin position="663"/>
        <end position="719"/>
    </location>
</feature>
<dbReference type="PANTHER" id="PTHR43531">
    <property type="entry name" value="PROTEIN ICFG"/>
    <property type="match status" value="1"/>
</dbReference>
<sequence>MKVTLSTKIISLFIIGGLVPLVAIGVLSYYSSSKALKEQAFNQLASVRNVKQAFINDWFSKRKCDAVTLSKNEMVINATKEFKKAFNELGAEKVRDLYITKNPFPAGKKLEYVDAQDGSNYSKLHARYHPVFKQYLEEYGYYDIFLLDAETGNILYTVFKELDFGSNLVSGLYNMSNISKLYKDINSTNAIHEQSYAKLVDFEPYAPSNGDPASFIAAPIYDNNQKIGTLIFQMPISKIDAIMQDRSGLGETGETYLVGSDKLMRSNSRFSEKPTIFVTRVDTEAVKESLAGKADSKTIRDYRGMPVLSAYAPFNVLGLNWSIIAEIDEAEALKAVNNLRKWMIIIGLASAGFVAGLGILVIKITSKISGLFRTLLDDLTESSTQVASASEQISASSQSLAQGASEQAASIEETSSSMEEMSSITKQNAEIAHTASELVTSCFMSAQTGDESITKVNDSMQKINESSNNIVSIIKVIDGIAFQTNLLALNAAVEAARAGEHGKGFAVVAEEVRNLAQRCASAAKDITQLIEDSAKKVTSGTDLVKQSSEILKEIVSKAKKVTDLVNEITNASKEQAEGIDQVSKAITQMDQVTQQNAANAEETASSSEELSAQAESLKALVDRIAGEVGAGKENSVVSSQKDVQVTKKQVYAPSNKKNRFVREKTDGSAMKVSKDKGLKESWHDSQDDTLQDDNGRIHAVPASKSSRLIPMSDDEFKDF</sequence>
<dbReference type="SMART" id="SM00283">
    <property type="entry name" value="MA"/>
    <property type="match status" value="1"/>
</dbReference>
<dbReference type="PANTHER" id="PTHR43531:SF14">
    <property type="entry name" value="METHYL-ACCEPTING CHEMOTAXIS PROTEIN I-RELATED"/>
    <property type="match status" value="1"/>
</dbReference>
<gene>
    <name evidence="8" type="primary">mcp_1</name>
    <name evidence="8" type="ORF">BROFUL_01767</name>
</gene>
<keyword evidence="4" id="KW-0807">Transducer</keyword>
<dbReference type="GO" id="GO:0004888">
    <property type="term" value="F:transmembrane signaling receptor activity"/>
    <property type="evidence" value="ECO:0007669"/>
    <property type="project" value="TreeGrafter"/>
</dbReference>
<keyword evidence="6" id="KW-1133">Transmembrane helix</keyword>
<feature type="compositionally biased region" description="Low complexity" evidence="5">
    <location>
        <begin position="406"/>
        <end position="425"/>
    </location>
</feature>
<evidence type="ECO:0000313" key="8">
    <source>
        <dbReference type="EMBL" id="KKO19518.1"/>
    </source>
</evidence>
<evidence type="ECO:0000256" key="4">
    <source>
        <dbReference type="PROSITE-ProRule" id="PRU00284"/>
    </source>
</evidence>
<dbReference type="GO" id="GO:0007165">
    <property type="term" value="P:signal transduction"/>
    <property type="evidence" value="ECO:0007669"/>
    <property type="project" value="UniProtKB-KW"/>
</dbReference>
<dbReference type="CDD" id="cd18774">
    <property type="entry name" value="PDC2_HK_sensor"/>
    <property type="match status" value="1"/>
</dbReference>
<organism evidence="8 9">
    <name type="scientific">Candidatus Brocadia fulgida</name>
    <dbReference type="NCBI Taxonomy" id="380242"/>
    <lineage>
        <taxon>Bacteria</taxon>
        <taxon>Pseudomonadati</taxon>
        <taxon>Planctomycetota</taxon>
        <taxon>Candidatus Brocadiia</taxon>
        <taxon>Candidatus Brocadiales</taxon>
        <taxon>Candidatus Brocadiaceae</taxon>
        <taxon>Candidatus Brocadia</taxon>
    </lineage>
</organism>
<keyword evidence="9" id="KW-1185">Reference proteome</keyword>
<keyword evidence="6" id="KW-0812">Transmembrane</keyword>
<proteinExistence type="inferred from homology"/>
<keyword evidence="6" id="KW-0472">Membrane</keyword>
<dbReference type="CDD" id="cd11386">
    <property type="entry name" value="MCP_signal"/>
    <property type="match status" value="1"/>
</dbReference>
<dbReference type="Proteomes" id="UP000034954">
    <property type="component" value="Unassembled WGS sequence"/>
</dbReference>
<feature type="domain" description="Methyl-accepting transducer" evidence="7">
    <location>
        <begin position="382"/>
        <end position="611"/>
    </location>
</feature>
<dbReference type="Gene3D" id="3.30.450.20">
    <property type="entry name" value="PAS domain"/>
    <property type="match status" value="1"/>
</dbReference>
<keyword evidence="2" id="KW-0488">Methylation</keyword>
<feature type="compositionally biased region" description="Basic and acidic residues" evidence="5">
    <location>
        <begin position="663"/>
        <end position="686"/>
    </location>
</feature>
<dbReference type="FunFam" id="1.10.287.950:FF:000001">
    <property type="entry name" value="Methyl-accepting chemotaxis sensory transducer"/>
    <property type="match status" value="1"/>
</dbReference>
<feature type="region of interest" description="Disordered" evidence="5">
    <location>
        <begin position="406"/>
        <end position="426"/>
    </location>
</feature>
<dbReference type="InterPro" id="IPR051310">
    <property type="entry name" value="MCP_chemotaxis"/>
</dbReference>
<comment type="subcellular location">
    <subcellularLocation>
        <location evidence="1">Membrane</location>
    </subcellularLocation>
</comment>
<dbReference type="AlphaFoldDB" id="A0A0M2UTY0"/>
<evidence type="ECO:0000259" key="7">
    <source>
        <dbReference type="PROSITE" id="PS50111"/>
    </source>
</evidence>
<evidence type="ECO:0000256" key="6">
    <source>
        <dbReference type="SAM" id="Phobius"/>
    </source>
</evidence>
<evidence type="ECO:0000313" key="9">
    <source>
        <dbReference type="Proteomes" id="UP000034954"/>
    </source>
</evidence>
<dbReference type="InterPro" id="IPR004089">
    <property type="entry name" value="MCPsignal_dom"/>
</dbReference>
<evidence type="ECO:0000256" key="2">
    <source>
        <dbReference type="ARBA" id="ARBA00022481"/>
    </source>
</evidence>
<dbReference type="GO" id="GO:0005886">
    <property type="term" value="C:plasma membrane"/>
    <property type="evidence" value="ECO:0007669"/>
    <property type="project" value="TreeGrafter"/>
</dbReference>
<dbReference type="SUPFAM" id="SSF58104">
    <property type="entry name" value="Methyl-accepting chemotaxis protein (MCP) signaling domain"/>
    <property type="match status" value="1"/>
</dbReference>
<evidence type="ECO:0000256" key="1">
    <source>
        <dbReference type="ARBA" id="ARBA00004370"/>
    </source>
</evidence>